<evidence type="ECO:0000256" key="15">
    <source>
        <dbReference type="ARBA" id="ARBA00023141"/>
    </source>
</evidence>
<evidence type="ECO:0000256" key="7">
    <source>
        <dbReference type="ARBA" id="ARBA00013031"/>
    </source>
</evidence>
<comment type="function">
    <text evidence="3 18">Catalyzes the conversion of 3-deoxy-D-arabino-heptulosonate 7-phosphate (DAHP) to dehydroquinate (DHQ).</text>
</comment>
<evidence type="ECO:0000256" key="12">
    <source>
        <dbReference type="ARBA" id="ARBA00022741"/>
    </source>
</evidence>
<feature type="domain" description="3-dehydroquinate synthase N-terminal" evidence="20">
    <location>
        <begin position="67"/>
        <end position="178"/>
    </location>
</feature>
<evidence type="ECO:0000256" key="14">
    <source>
        <dbReference type="ARBA" id="ARBA00023027"/>
    </source>
</evidence>
<evidence type="ECO:0000256" key="4">
    <source>
        <dbReference type="ARBA" id="ARBA00004496"/>
    </source>
</evidence>
<dbReference type="Gene3D" id="1.20.1090.10">
    <property type="entry name" value="Dehydroquinate synthase-like - alpha domain"/>
    <property type="match status" value="1"/>
</dbReference>
<dbReference type="PANTHER" id="PTHR43622">
    <property type="entry name" value="3-DEHYDROQUINATE SYNTHASE"/>
    <property type="match status" value="1"/>
</dbReference>
<protein>
    <recommendedName>
        <fullName evidence="8 18">3-dehydroquinate synthase</fullName>
        <shortName evidence="18">DHQS</shortName>
        <ecNumber evidence="7 18">4.2.3.4</ecNumber>
    </recommendedName>
</protein>
<keyword evidence="19" id="KW-0812">Transmembrane</keyword>
<keyword evidence="14 18" id="KW-0520">NAD</keyword>
<dbReference type="InterPro" id="IPR056179">
    <property type="entry name" value="DHQS_C"/>
</dbReference>
<evidence type="ECO:0000256" key="1">
    <source>
        <dbReference type="ARBA" id="ARBA00001393"/>
    </source>
</evidence>
<name>A0ABT7DSC9_9NEIS</name>
<comment type="pathway">
    <text evidence="5 18">Metabolic intermediate biosynthesis; chorismate biosynthesis; chorismate from D-erythrose 4-phosphate and phosphoenolpyruvate: step 2/7.</text>
</comment>
<dbReference type="InterPro" id="IPR030963">
    <property type="entry name" value="DHQ_synth_fam"/>
</dbReference>
<comment type="cofactor">
    <cofactor evidence="18">
        <name>Co(2+)</name>
        <dbReference type="ChEBI" id="CHEBI:48828"/>
    </cofactor>
    <cofactor evidence="18">
        <name>Zn(2+)</name>
        <dbReference type="ChEBI" id="CHEBI:29105"/>
    </cofactor>
    <text evidence="18">Binds 1 divalent metal cation per subunit. Can use either Co(2+) or Zn(2+).</text>
</comment>
<dbReference type="Pfam" id="PF24621">
    <property type="entry name" value="DHQS_C"/>
    <property type="match status" value="1"/>
</dbReference>
<keyword evidence="17 18" id="KW-0170">Cobalt</keyword>
<keyword evidence="11 18" id="KW-0479">Metal-binding</keyword>
<feature type="binding site" evidence="18">
    <location>
        <position position="142"/>
    </location>
    <ligand>
        <name>NAD(+)</name>
        <dbReference type="ChEBI" id="CHEBI:57540"/>
    </ligand>
</feature>
<evidence type="ECO:0000256" key="18">
    <source>
        <dbReference type="HAMAP-Rule" id="MF_00110"/>
    </source>
</evidence>
<feature type="binding site" evidence="18">
    <location>
        <position position="264"/>
    </location>
    <ligand>
        <name>Zn(2+)</name>
        <dbReference type="ChEBI" id="CHEBI:29105"/>
    </ligand>
</feature>
<dbReference type="EC" id="4.2.3.4" evidence="7 18"/>
<dbReference type="HAMAP" id="MF_00110">
    <property type="entry name" value="DHQ_synthase"/>
    <property type="match status" value="1"/>
</dbReference>
<keyword evidence="16 18" id="KW-0456">Lyase</keyword>
<dbReference type="InterPro" id="IPR050071">
    <property type="entry name" value="Dehydroquinate_synthase"/>
</dbReference>
<dbReference type="InterPro" id="IPR030960">
    <property type="entry name" value="DHQS/DOIS_N"/>
</dbReference>
<feature type="binding site" evidence="18">
    <location>
        <begin position="71"/>
        <end position="76"/>
    </location>
    <ligand>
        <name>NAD(+)</name>
        <dbReference type="ChEBI" id="CHEBI:57540"/>
    </ligand>
</feature>
<comment type="caution">
    <text evidence="22">The sequence shown here is derived from an EMBL/GenBank/DDBJ whole genome shotgun (WGS) entry which is preliminary data.</text>
</comment>
<keyword evidence="13 18" id="KW-0862">Zinc</keyword>
<evidence type="ECO:0000256" key="9">
    <source>
        <dbReference type="ARBA" id="ARBA00022490"/>
    </source>
</evidence>
<dbReference type="CDD" id="cd08195">
    <property type="entry name" value="DHQS"/>
    <property type="match status" value="1"/>
</dbReference>
<evidence type="ECO:0000256" key="11">
    <source>
        <dbReference type="ARBA" id="ARBA00022723"/>
    </source>
</evidence>
<gene>
    <name evidence="18 22" type="primary">aroB</name>
    <name evidence="22" type="ORF">PZA18_02795</name>
</gene>
<reference evidence="22" key="1">
    <citation type="submission" date="2023-03" db="EMBL/GenBank/DDBJ databases">
        <title>Chitinimonas shenzhenensis gen. nov., sp. nov., a novel member of family Burkholderiaceae isolated from activated sludge collected in Shen Zhen, China.</title>
        <authorList>
            <person name="Wang X."/>
        </authorList>
    </citation>
    <scope>NUCLEOTIDE SEQUENCE</scope>
    <source>
        <strain evidence="22">DQS-5</strain>
    </source>
</reference>
<evidence type="ECO:0000256" key="17">
    <source>
        <dbReference type="ARBA" id="ARBA00023285"/>
    </source>
</evidence>
<proteinExistence type="inferred from homology"/>
<evidence type="ECO:0000256" key="8">
    <source>
        <dbReference type="ARBA" id="ARBA00017684"/>
    </source>
</evidence>
<feature type="binding site" evidence="18">
    <location>
        <position position="184"/>
    </location>
    <ligand>
        <name>Zn(2+)</name>
        <dbReference type="ChEBI" id="CHEBI:29105"/>
    </ligand>
</feature>
<evidence type="ECO:0000256" key="13">
    <source>
        <dbReference type="ARBA" id="ARBA00022833"/>
    </source>
</evidence>
<comment type="similarity">
    <text evidence="6 18">Belongs to the sugar phosphate cyclases superfamily. Dehydroquinate synthase family.</text>
</comment>
<keyword evidence="23" id="KW-1185">Reference proteome</keyword>
<sequence>MTTVNVDLANRSYTIEIASGLLRRHNLFSDTVGKRRVAVISNSTVAPLYLNQLLNSLGQSGIATESLVLPDGEQYKNQTTLETIYDFLFEKKFDRKSMLIALGGGVIGDLVGYAAATFMRGIPFIQIPTTLLAQVDSSVGGKTGINHARGKNLIGAFHQPAVVITDIETLNTLPKREYLAGLAEVIKYGLIGDTEFFDWYEHNLTGILNRDAQLLEHLIARCCQNKASIVSADETESGVRAYLNFGHTFGHAIELGLGYGHWLHGEAVAAGMCLAAIASERMGLINSTARAAVERVIAATGLPTEAPVLGVDRYIDLMSLDKKVERGEVKFILLKEIGEAVSMPVPSEILRAILK</sequence>
<keyword evidence="10 18" id="KW-0028">Amino-acid biosynthesis</keyword>
<dbReference type="EMBL" id="JARRAF010000002">
    <property type="protein sequence ID" value="MDK2122976.1"/>
    <property type="molecule type" value="Genomic_DNA"/>
</dbReference>
<accession>A0ABT7DSC9</accession>
<evidence type="ECO:0000256" key="16">
    <source>
        <dbReference type="ARBA" id="ARBA00023239"/>
    </source>
</evidence>
<keyword evidence="9 18" id="KW-0963">Cytoplasm</keyword>
<evidence type="ECO:0000313" key="22">
    <source>
        <dbReference type="EMBL" id="MDK2122976.1"/>
    </source>
</evidence>
<feature type="domain" description="3-dehydroquinate synthase C-terminal" evidence="21">
    <location>
        <begin position="181"/>
        <end position="324"/>
    </location>
</feature>
<feature type="binding site" evidence="18">
    <location>
        <begin position="169"/>
        <end position="172"/>
    </location>
    <ligand>
        <name>NAD(+)</name>
        <dbReference type="ChEBI" id="CHEBI:57540"/>
    </ligand>
</feature>
<dbReference type="NCBIfam" id="TIGR01357">
    <property type="entry name" value="aroB"/>
    <property type="match status" value="1"/>
</dbReference>
<evidence type="ECO:0000256" key="5">
    <source>
        <dbReference type="ARBA" id="ARBA00004661"/>
    </source>
</evidence>
<dbReference type="Proteomes" id="UP001172778">
    <property type="component" value="Unassembled WGS sequence"/>
</dbReference>
<evidence type="ECO:0000259" key="21">
    <source>
        <dbReference type="Pfam" id="PF24621"/>
    </source>
</evidence>
<dbReference type="PIRSF" id="PIRSF001455">
    <property type="entry name" value="DHQ_synth"/>
    <property type="match status" value="1"/>
</dbReference>
<dbReference type="PANTHER" id="PTHR43622:SF7">
    <property type="entry name" value="3-DEHYDROQUINATE SYNTHASE, CHLOROPLASTIC"/>
    <property type="match status" value="1"/>
</dbReference>
<feature type="binding site" evidence="18">
    <location>
        <begin position="129"/>
        <end position="130"/>
    </location>
    <ligand>
        <name>NAD(+)</name>
        <dbReference type="ChEBI" id="CHEBI:57540"/>
    </ligand>
</feature>
<feature type="binding site" evidence="18">
    <location>
        <position position="151"/>
    </location>
    <ligand>
        <name>NAD(+)</name>
        <dbReference type="ChEBI" id="CHEBI:57540"/>
    </ligand>
</feature>
<evidence type="ECO:0000259" key="20">
    <source>
        <dbReference type="Pfam" id="PF01761"/>
    </source>
</evidence>
<comment type="cofactor">
    <cofactor evidence="2 18">
        <name>NAD(+)</name>
        <dbReference type="ChEBI" id="CHEBI:57540"/>
    </cofactor>
</comment>
<feature type="transmembrane region" description="Helical" evidence="19">
    <location>
        <begin position="99"/>
        <end position="119"/>
    </location>
</feature>
<keyword evidence="15 18" id="KW-0057">Aromatic amino acid biosynthesis</keyword>
<dbReference type="InterPro" id="IPR016037">
    <property type="entry name" value="DHQ_synth_AroB"/>
</dbReference>
<feature type="binding site" evidence="18">
    <location>
        <begin position="105"/>
        <end position="109"/>
    </location>
    <ligand>
        <name>NAD(+)</name>
        <dbReference type="ChEBI" id="CHEBI:57540"/>
    </ligand>
</feature>
<dbReference type="Pfam" id="PF01761">
    <property type="entry name" value="DHQ_synthase"/>
    <property type="match status" value="1"/>
</dbReference>
<dbReference type="Gene3D" id="3.40.50.1970">
    <property type="match status" value="1"/>
</dbReference>
<evidence type="ECO:0000313" key="23">
    <source>
        <dbReference type="Proteomes" id="UP001172778"/>
    </source>
</evidence>
<feature type="binding site" evidence="18">
    <location>
        <position position="247"/>
    </location>
    <ligand>
        <name>Zn(2+)</name>
        <dbReference type="ChEBI" id="CHEBI:29105"/>
    </ligand>
</feature>
<comment type="catalytic activity">
    <reaction evidence="1 18">
        <text>7-phospho-2-dehydro-3-deoxy-D-arabino-heptonate = 3-dehydroquinate + phosphate</text>
        <dbReference type="Rhea" id="RHEA:21968"/>
        <dbReference type="ChEBI" id="CHEBI:32364"/>
        <dbReference type="ChEBI" id="CHEBI:43474"/>
        <dbReference type="ChEBI" id="CHEBI:58394"/>
        <dbReference type="EC" id="4.2.3.4"/>
    </reaction>
</comment>
<dbReference type="GO" id="GO:0003856">
    <property type="term" value="F:3-dehydroquinate synthase activity"/>
    <property type="evidence" value="ECO:0007669"/>
    <property type="project" value="UniProtKB-EC"/>
</dbReference>
<evidence type="ECO:0000256" key="3">
    <source>
        <dbReference type="ARBA" id="ARBA00003485"/>
    </source>
</evidence>
<keyword evidence="19" id="KW-0472">Membrane</keyword>
<dbReference type="RefSeq" id="WP_284099262.1">
    <property type="nucleotide sequence ID" value="NZ_JARRAF010000002.1"/>
</dbReference>
<dbReference type="SUPFAM" id="SSF56796">
    <property type="entry name" value="Dehydroquinate synthase-like"/>
    <property type="match status" value="1"/>
</dbReference>
<comment type="subcellular location">
    <subcellularLocation>
        <location evidence="4 18">Cytoplasm</location>
    </subcellularLocation>
</comment>
<keyword evidence="12 18" id="KW-0547">Nucleotide-binding</keyword>
<evidence type="ECO:0000256" key="19">
    <source>
        <dbReference type="SAM" id="Phobius"/>
    </source>
</evidence>
<evidence type="ECO:0000256" key="2">
    <source>
        <dbReference type="ARBA" id="ARBA00001911"/>
    </source>
</evidence>
<evidence type="ECO:0000256" key="10">
    <source>
        <dbReference type="ARBA" id="ARBA00022605"/>
    </source>
</evidence>
<organism evidence="22 23">
    <name type="scientific">Parachitinimonas caeni</name>
    <dbReference type="NCBI Taxonomy" id="3031301"/>
    <lineage>
        <taxon>Bacteria</taxon>
        <taxon>Pseudomonadati</taxon>
        <taxon>Pseudomonadota</taxon>
        <taxon>Betaproteobacteria</taxon>
        <taxon>Neisseriales</taxon>
        <taxon>Chitinibacteraceae</taxon>
        <taxon>Parachitinimonas</taxon>
    </lineage>
</organism>
<keyword evidence="19" id="KW-1133">Transmembrane helix</keyword>
<evidence type="ECO:0000256" key="6">
    <source>
        <dbReference type="ARBA" id="ARBA00005412"/>
    </source>
</evidence>